<dbReference type="PROSITE" id="PS50949">
    <property type="entry name" value="HTH_GNTR"/>
    <property type="match status" value="1"/>
</dbReference>
<comment type="caution">
    <text evidence="5">The sequence shown here is derived from an EMBL/GenBank/DDBJ whole genome shotgun (WGS) entry which is preliminary data.</text>
</comment>
<dbReference type="InterPro" id="IPR011711">
    <property type="entry name" value="GntR_C"/>
</dbReference>
<gene>
    <name evidence="5" type="ORF">FHP25_33180</name>
</gene>
<dbReference type="GO" id="GO:0003677">
    <property type="term" value="F:DNA binding"/>
    <property type="evidence" value="ECO:0007669"/>
    <property type="project" value="UniProtKB-KW"/>
</dbReference>
<evidence type="ECO:0000256" key="2">
    <source>
        <dbReference type="ARBA" id="ARBA00023125"/>
    </source>
</evidence>
<dbReference type="Gene3D" id="1.10.10.10">
    <property type="entry name" value="Winged helix-like DNA-binding domain superfamily/Winged helix DNA-binding domain"/>
    <property type="match status" value="1"/>
</dbReference>
<organism evidence="5 6">
    <name type="scientific">Vineibacter terrae</name>
    <dbReference type="NCBI Taxonomy" id="2586908"/>
    <lineage>
        <taxon>Bacteria</taxon>
        <taxon>Pseudomonadati</taxon>
        <taxon>Pseudomonadota</taxon>
        <taxon>Alphaproteobacteria</taxon>
        <taxon>Hyphomicrobiales</taxon>
        <taxon>Vineibacter</taxon>
    </lineage>
</organism>
<dbReference type="InterPro" id="IPR036390">
    <property type="entry name" value="WH_DNA-bd_sf"/>
</dbReference>
<keyword evidence="3" id="KW-0804">Transcription</keyword>
<sequence>MQLVLQPDLAERVHDALLESICAGRLAPGERVTQEGLAAMFGVSRQPVLQALMLLKRQGFIVDAGRKGVMVAPLDPDHVRHLYEIRAALDGAAARAAAVRMEGTLAARGQALLEAGRAAVASGDTARLIAADVDFHLFIYEASGNPLFAQTAASHWRHLRRIMGAVLRDRGSYETVWREHEAILQALVARDGARAEALVRAHAEDAAARLAASLERDGGSDSRLAAG</sequence>
<evidence type="ECO:0000259" key="4">
    <source>
        <dbReference type="PROSITE" id="PS50949"/>
    </source>
</evidence>
<dbReference type="PANTHER" id="PTHR43537:SF45">
    <property type="entry name" value="GNTR FAMILY REGULATORY PROTEIN"/>
    <property type="match status" value="1"/>
</dbReference>
<dbReference type="SMART" id="SM00895">
    <property type="entry name" value="FCD"/>
    <property type="match status" value="1"/>
</dbReference>
<dbReference type="GO" id="GO:0003700">
    <property type="term" value="F:DNA-binding transcription factor activity"/>
    <property type="evidence" value="ECO:0007669"/>
    <property type="project" value="InterPro"/>
</dbReference>
<dbReference type="Pfam" id="PF00392">
    <property type="entry name" value="GntR"/>
    <property type="match status" value="1"/>
</dbReference>
<evidence type="ECO:0000313" key="5">
    <source>
        <dbReference type="EMBL" id="TXL70736.1"/>
    </source>
</evidence>
<proteinExistence type="predicted"/>
<name>A0A5C8PAF3_9HYPH</name>
<dbReference type="Gene3D" id="1.20.120.530">
    <property type="entry name" value="GntR ligand-binding domain-like"/>
    <property type="match status" value="1"/>
</dbReference>
<reference evidence="5 6" key="1">
    <citation type="submission" date="2019-06" db="EMBL/GenBank/DDBJ databases">
        <title>New taxonomy in bacterial strain CC-CFT640, isolated from vineyard.</title>
        <authorList>
            <person name="Lin S.-Y."/>
            <person name="Tsai C.-F."/>
            <person name="Young C.-C."/>
        </authorList>
    </citation>
    <scope>NUCLEOTIDE SEQUENCE [LARGE SCALE GENOMIC DNA]</scope>
    <source>
        <strain evidence="5 6">CC-CFT640</strain>
    </source>
</reference>
<dbReference type="SUPFAM" id="SSF48008">
    <property type="entry name" value="GntR ligand-binding domain-like"/>
    <property type="match status" value="1"/>
</dbReference>
<keyword evidence="6" id="KW-1185">Reference proteome</keyword>
<dbReference type="Pfam" id="PF07729">
    <property type="entry name" value="FCD"/>
    <property type="match status" value="1"/>
</dbReference>
<dbReference type="InterPro" id="IPR036388">
    <property type="entry name" value="WH-like_DNA-bd_sf"/>
</dbReference>
<evidence type="ECO:0000256" key="3">
    <source>
        <dbReference type="ARBA" id="ARBA00023163"/>
    </source>
</evidence>
<dbReference type="SUPFAM" id="SSF46785">
    <property type="entry name" value="Winged helix' DNA-binding domain"/>
    <property type="match status" value="1"/>
</dbReference>
<dbReference type="SMART" id="SM00345">
    <property type="entry name" value="HTH_GNTR"/>
    <property type="match status" value="1"/>
</dbReference>
<dbReference type="InterPro" id="IPR000524">
    <property type="entry name" value="Tscrpt_reg_HTH_GntR"/>
</dbReference>
<dbReference type="EMBL" id="VDUZ01000054">
    <property type="protein sequence ID" value="TXL70736.1"/>
    <property type="molecule type" value="Genomic_DNA"/>
</dbReference>
<dbReference type="Proteomes" id="UP000321638">
    <property type="component" value="Unassembled WGS sequence"/>
</dbReference>
<dbReference type="RefSeq" id="WP_147851302.1">
    <property type="nucleotide sequence ID" value="NZ_VDUZ01000054.1"/>
</dbReference>
<protein>
    <submittedName>
        <fullName evidence="5">GntR family transcriptional regulator</fullName>
    </submittedName>
</protein>
<keyword evidence="1" id="KW-0805">Transcription regulation</keyword>
<feature type="domain" description="HTH gntR-type" evidence="4">
    <location>
        <begin position="7"/>
        <end position="74"/>
    </location>
</feature>
<dbReference type="AlphaFoldDB" id="A0A5C8PAF3"/>
<dbReference type="OrthoDB" id="8638122at2"/>
<evidence type="ECO:0000313" key="6">
    <source>
        <dbReference type="Proteomes" id="UP000321638"/>
    </source>
</evidence>
<dbReference type="InterPro" id="IPR008920">
    <property type="entry name" value="TF_FadR/GntR_C"/>
</dbReference>
<dbReference type="PANTHER" id="PTHR43537">
    <property type="entry name" value="TRANSCRIPTIONAL REGULATOR, GNTR FAMILY"/>
    <property type="match status" value="1"/>
</dbReference>
<accession>A0A5C8PAF3</accession>
<keyword evidence="2" id="KW-0238">DNA-binding</keyword>
<evidence type="ECO:0000256" key="1">
    <source>
        <dbReference type="ARBA" id="ARBA00023015"/>
    </source>
</evidence>